<protein>
    <submittedName>
        <fullName evidence="2">Uncharacterized protein</fullName>
    </submittedName>
</protein>
<organism evidence="2">
    <name type="scientific">Chlamydomonas euryale</name>
    <dbReference type="NCBI Taxonomy" id="1486919"/>
    <lineage>
        <taxon>Eukaryota</taxon>
        <taxon>Viridiplantae</taxon>
        <taxon>Chlorophyta</taxon>
        <taxon>core chlorophytes</taxon>
        <taxon>Chlorophyceae</taxon>
        <taxon>CS clade</taxon>
        <taxon>Chlamydomonadales</taxon>
        <taxon>Chlamydomonadaceae</taxon>
        <taxon>Chlamydomonas</taxon>
    </lineage>
</organism>
<evidence type="ECO:0000256" key="1">
    <source>
        <dbReference type="SAM" id="SignalP"/>
    </source>
</evidence>
<feature type="signal peptide" evidence="1">
    <location>
        <begin position="1"/>
        <end position="27"/>
    </location>
</feature>
<keyword evidence="1" id="KW-0732">Signal</keyword>
<reference evidence="2" key="1">
    <citation type="submission" date="2021-01" db="EMBL/GenBank/DDBJ databases">
        <authorList>
            <person name="Corre E."/>
            <person name="Pelletier E."/>
            <person name="Niang G."/>
            <person name="Scheremetjew M."/>
            <person name="Finn R."/>
            <person name="Kale V."/>
            <person name="Holt S."/>
            <person name="Cochrane G."/>
            <person name="Meng A."/>
            <person name="Brown T."/>
            <person name="Cohen L."/>
        </authorList>
    </citation>
    <scope>NUCLEOTIDE SEQUENCE</scope>
    <source>
        <strain evidence="2">CCMP219</strain>
    </source>
</reference>
<feature type="chain" id="PRO_5030966820" evidence="1">
    <location>
        <begin position="28"/>
        <end position="107"/>
    </location>
</feature>
<dbReference type="AlphaFoldDB" id="A0A7R9V3X1"/>
<gene>
    <name evidence="2" type="ORF">CEUR00632_LOCUS3538</name>
</gene>
<name>A0A7R9V3X1_9CHLO</name>
<proteinExistence type="predicted"/>
<accession>A0A7R9V3X1</accession>
<sequence length="107" mass="12130">MNLLVASPSWALLGVMSHCAVPSEVLAHKIAHSHAAARLRRKRHANPHYENALAYATWKYEKAVRAAPWFQHVALWNDFCVALSHLMQAMWTVSLLVRAFDAVRRMG</sequence>
<evidence type="ECO:0000313" key="2">
    <source>
        <dbReference type="EMBL" id="CAD8283503.1"/>
    </source>
</evidence>
<dbReference type="EMBL" id="HBEC01007786">
    <property type="protein sequence ID" value="CAD8283503.1"/>
    <property type="molecule type" value="Transcribed_RNA"/>
</dbReference>